<name>A0A2P2L2T1_RHIMU</name>
<proteinExistence type="predicted"/>
<protein>
    <submittedName>
        <fullName evidence="2">Uncharacterized protein</fullName>
    </submittedName>
</protein>
<dbReference type="AlphaFoldDB" id="A0A2P2L2T1"/>
<accession>A0A2P2L2T1</accession>
<evidence type="ECO:0000256" key="1">
    <source>
        <dbReference type="SAM" id="MobiDB-lite"/>
    </source>
</evidence>
<feature type="region of interest" description="Disordered" evidence="1">
    <location>
        <begin position="26"/>
        <end position="49"/>
    </location>
</feature>
<sequence>MVAEGCEKSLSKFSTKWPLEECDCEEEKREDWPRNGEQQEGEEEEEGNGEPFYNALSFIFIFQLSVFHLFDRWAASKSSHQLVLFNSKAGFLG</sequence>
<feature type="compositionally biased region" description="Acidic residues" evidence="1">
    <location>
        <begin position="39"/>
        <end position="48"/>
    </location>
</feature>
<organism evidence="2">
    <name type="scientific">Rhizophora mucronata</name>
    <name type="common">Asiatic mangrove</name>
    <dbReference type="NCBI Taxonomy" id="61149"/>
    <lineage>
        <taxon>Eukaryota</taxon>
        <taxon>Viridiplantae</taxon>
        <taxon>Streptophyta</taxon>
        <taxon>Embryophyta</taxon>
        <taxon>Tracheophyta</taxon>
        <taxon>Spermatophyta</taxon>
        <taxon>Magnoliopsida</taxon>
        <taxon>eudicotyledons</taxon>
        <taxon>Gunneridae</taxon>
        <taxon>Pentapetalae</taxon>
        <taxon>rosids</taxon>
        <taxon>fabids</taxon>
        <taxon>Malpighiales</taxon>
        <taxon>Rhizophoraceae</taxon>
        <taxon>Rhizophora</taxon>
    </lineage>
</organism>
<evidence type="ECO:0000313" key="2">
    <source>
        <dbReference type="EMBL" id="MBX12274.1"/>
    </source>
</evidence>
<reference evidence="2" key="1">
    <citation type="submission" date="2018-02" db="EMBL/GenBank/DDBJ databases">
        <title>Rhizophora mucronata_Transcriptome.</title>
        <authorList>
            <person name="Meera S.P."/>
            <person name="Sreeshan A."/>
            <person name="Augustine A."/>
        </authorList>
    </citation>
    <scope>NUCLEOTIDE SEQUENCE</scope>
    <source>
        <tissue evidence="2">Leaf</tissue>
    </source>
</reference>
<dbReference type="EMBL" id="GGEC01031790">
    <property type="protein sequence ID" value="MBX12274.1"/>
    <property type="molecule type" value="Transcribed_RNA"/>
</dbReference>